<keyword evidence="6 10" id="KW-0648">Protein biosynthesis</keyword>
<dbReference type="PANTHER" id="PTHR43766:SF1">
    <property type="entry name" value="TRYPTOPHAN--TRNA LIGASE, MITOCHONDRIAL"/>
    <property type="match status" value="1"/>
</dbReference>
<evidence type="ECO:0000256" key="8">
    <source>
        <dbReference type="ARBA" id="ARBA00049929"/>
    </source>
</evidence>
<dbReference type="GO" id="GO:0004830">
    <property type="term" value="F:tryptophan-tRNA ligase activity"/>
    <property type="evidence" value="ECO:0007669"/>
    <property type="project" value="UniProtKB-UniRule"/>
</dbReference>
<dbReference type="GO" id="GO:0005524">
    <property type="term" value="F:ATP binding"/>
    <property type="evidence" value="ECO:0007669"/>
    <property type="project" value="UniProtKB-KW"/>
</dbReference>
<organism evidence="11 12">
    <name type="scientific">Botrimarina mediterranea</name>
    <dbReference type="NCBI Taxonomy" id="2528022"/>
    <lineage>
        <taxon>Bacteria</taxon>
        <taxon>Pseudomonadati</taxon>
        <taxon>Planctomycetota</taxon>
        <taxon>Planctomycetia</taxon>
        <taxon>Pirellulales</taxon>
        <taxon>Lacipirellulaceae</taxon>
        <taxon>Botrimarina</taxon>
    </lineage>
</organism>
<dbReference type="SUPFAM" id="SSF52374">
    <property type="entry name" value="Nucleotidylyl transferase"/>
    <property type="match status" value="1"/>
</dbReference>
<keyword evidence="7 10" id="KW-0030">Aminoacyl-tRNA synthetase</keyword>
<dbReference type="InterPro" id="IPR002306">
    <property type="entry name" value="Trp-tRNA-ligase"/>
</dbReference>
<evidence type="ECO:0000256" key="5">
    <source>
        <dbReference type="ARBA" id="ARBA00022840"/>
    </source>
</evidence>
<accession>A0A518K6G4</accession>
<proteinExistence type="inferred from homology"/>
<keyword evidence="12" id="KW-1185">Reference proteome</keyword>
<keyword evidence="5 10" id="KW-0067">ATP-binding</keyword>
<dbReference type="Pfam" id="PF00579">
    <property type="entry name" value="tRNA-synt_1b"/>
    <property type="match status" value="1"/>
</dbReference>
<comment type="catalytic activity">
    <reaction evidence="8">
        <text>tRNA(Trp) + L-tryptophan + ATP = L-tryptophyl-tRNA(Trp) + AMP + diphosphate + H(+)</text>
        <dbReference type="Rhea" id="RHEA:24080"/>
        <dbReference type="Rhea" id="RHEA-COMP:9671"/>
        <dbReference type="Rhea" id="RHEA-COMP:9705"/>
        <dbReference type="ChEBI" id="CHEBI:15378"/>
        <dbReference type="ChEBI" id="CHEBI:30616"/>
        <dbReference type="ChEBI" id="CHEBI:33019"/>
        <dbReference type="ChEBI" id="CHEBI:57912"/>
        <dbReference type="ChEBI" id="CHEBI:78442"/>
        <dbReference type="ChEBI" id="CHEBI:78535"/>
        <dbReference type="ChEBI" id="CHEBI:456215"/>
        <dbReference type="EC" id="6.1.1.2"/>
    </reaction>
</comment>
<dbReference type="Gene3D" id="3.40.50.620">
    <property type="entry name" value="HUPs"/>
    <property type="match status" value="1"/>
</dbReference>
<evidence type="ECO:0000256" key="9">
    <source>
        <dbReference type="NCBIfam" id="TIGR00233"/>
    </source>
</evidence>
<dbReference type="FunFam" id="1.10.240.10:FF:000005">
    <property type="entry name" value="Tryptophan--tRNA ligase"/>
    <property type="match status" value="1"/>
</dbReference>
<evidence type="ECO:0000256" key="4">
    <source>
        <dbReference type="ARBA" id="ARBA00022741"/>
    </source>
</evidence>
<dbReference type="RefSeq" id="WP_145110282.1">
    <property type="nucleotide sequence ID" value="NZ_CP036349.1"/>
</dbReference>
<dbReference type="NCBIfam" id="TIGR00233">
    <property type="entry name" value="trpS"/>
    <property type="match status" value="1"/>
</dbReference>
<dbReference type="EMBL" id="CP036349">
    <property type="protein sequence ID" value="QDV73384.1"/>
    <property type="molecule type" value="Genomic_DNA"/>
</dbReference>
<evidence type="ECO:0000256" key="2">
    <source>
        <dbReference type="ARBA" id="ARBA00013161"/>
    </source>
</evidence>
<dbReference type="Proteomes" id="UP000316426">
    <property type="component" value="Chromosome"/>
</dbReference>
<evidence type="ECO:0000313" key="11">
    <source>
        <dbReference type="EMBL" id="QDV73384.1"/>
    </source>
</evidence>
<dbReference type="CDD" id="cd00806">
    <property type="entry name" value="TrpRS_core"/>
    <property type="match status" value="1"/>
</dbReference>
<dbReference type="GO" id="GO:0006436">
    <property type="term" value="P:tryptophanyl-tRNA aminoacylation"/>
    <property type="evidence" value="ECO:0007669"/>
    <property type="project" value="UniProtKB-UniRule"/>
</dbReference>
<dbReference type="InterPro" id="IPR050203">
    <property type="entry name" value="Trp-tRNA_synthetase"/>
</dbReference>
<dbReference type="EC" id="6.1.1.2" evidence="2 9"/>
<protein>
    <recommendedName>
        <fullName evidence="2 9">Tryptophan--tRNA ligase</fullName>
        <ecNumber evidence="2 9">6.1.1.2</ecNumber>
    </recommendedName>
</protein>
<dbReference type="GO" id="GO:0005829">
    <property type="term" value="C:cytosol"/>
    <property type="evidence" value="ECO:0007669"/>
    <property type="project" value="TreeGrafter"/>
</dbReference>
<reference evidence="11 12" key="1">
    <citation type="submission" date="2019-02" db="EMBL/GenBank/DDBJ databases">
        <title>Deep-cultivation of Planctomycetes and their phenomic and genomic characterization uncovers novel biology.</title>
        <authorList>
            <person name="Wiegand S."/>
            <person name="Jogler M."/>
            <person name="Boedeker C."/>
            <person name="Pinto D."/>
            <person name="Vollmers J."/>
            <person name="Rivas-Marin E."/>
            <person name="Kohn T."/>
            <person name="Peeters S.H."/>
            <person name="Heuer A."/>
            <person name="Rast P."/>
            <person name="Oberbeckmann S."/>
            <person name="Bunk B."/>
            <person name="Jeske O."/>
            <person name="Meyerdierks A."/>
            <person name="Storesund J.E."/>
            <person name="Kallscheuer N."/>
            <person name="Luecker S."/>
            <person name="Lage O.M."/>
            <person name="Pohl T."/>
            <person name="Merkel B.J."/>
            <person name="Hornburger P."/>
            <person name="Mueller R.-W."/>
            <person name="Bruemmer F."/>
            <person name="Labrenz M."/>
            <person name="Spormann A.M."/>
            <person name="Op den Camp H."/>
            <person name="Overmann J."/>
            <person name="Amann R."/>
            <person name="Jetten M.S.M."/>
            <person name="Mascher T."/>
            <person name="Medema M.H."/>
            <person name="Devos D.P."/>
            <person name="Kaster A.-K."/>
            <person name="Ovreas L."/>
            <person name="Rohde M."/>
            <person name="Galperin M.Y."/>
            <person name="Jogler C."/>
        </authorList>
    </citation>
    <scope>NUCLEOTIDE SEQUENCE [LARGE SCALE GENOMIC DNA]</scope>
    <source>
        <strain evidence="11 12">Spa11</strain>
    </source>
</reference>
<evidence type="ECO:0000256" key="6">
    <source>
        <dbReference type="ARBA" id="ARBA00022917"/>
    </source>
</evidence>
<dbReference type="PRINTS" id="PR01039">
    <property type="entry name" value="TRNASYNTHTRP"/>
</dbReference>
<gene>
    <name evidence="11" type="primary">trpS</name>
    <name evidence="11" type="ORF">Spa11_15800</name>
</gene>
<evidence type="ECO:0000256" key="1">
    <source>
        <dbReference type="ARBA" id="ARBA00005594"/>
    </source>
</evidence>
<dbReference type="InterPro" id="IPR014729">
    <property type="entry name" value="Rossmann-like_a/b/a_fold"/>
</dbReference>
<comment type="similarity">
    <text evidence="1 10">Belongs to the class-I aminoacyl-tRNA synthetase family.</text>
</comment>
<evidence type="ECO:0000256" key="3">
    <source>
        <dbReference type="ARBA" id="ARBA00022598"/>
    </source>
</evidence>
<evidence type="ECO:0000313" key="12">
    <source>
        <dbReference type="Proteomes" id="UP000316426"/>
    </source>
</evidence>
<dbReference type="AlphaFoldDB" id="A0A518K6G4"/>
<dbReference type="InterPro" id="IPR002305">
    <property type="entry name" value="aa-tRNA-synth_Ic"/>
</dbReference>
<evidence type="ECO:0000256" key="7">
    <source>
        <dbReference type="ARBA" id="ARBA00023146"/>
    </source>
</evidence>
<sequence>MRALSGIQPTGPFHWGNYFGAIQQYIQLQDECDDGSYYFIANLHALTTVRDHEKLREYTLNGAMDLLALGLDPAKAVMFVQSDVPEVSELCWLLLTGTPMGLLERCVSYKDKLAKGLKADAGLFTYPVLQAADILAYDATVVPVGEDQLQHIEVCRDIAQSFNHHFGETFVLPKGKVLDQSARVPGTDGEKMSKSYGNTLAVFDDVKAQRKQIMRIQTDSRPMEDPKDPAGDVLFDLLKLVANAEELAHWEGVYRKGGFGYGDVKKALADASERYWGPARERRAEWAAKPGEVREILAAGAAKARERAAATLKRAQEACGVKGW</sequence>
<dbReference type="KEGG" id="bmei:Spa11_15800"/>
<name>A0A518K6G4_9BACT</name>
<evidence type="ECO:0000256" key="10">
    <source>
        <dbReference type="RuleBase" id="RU363036"/>
    </source>
</evidence>
<dbReference type="Gene3D" id="1.10.240.10">
    <property type="entry name" value="Tyrosyl-Transfer RNA Synthetase"/>
    <property type="match status" value="1"/>
</dbReference>
<keyword evidence="4 10" id="KW-0547">Nucleotide-binding</keyword>
<keyword evidence="3 10" id="KW-0436">Ligase</keyword>
<dbReference type="PANTHER" id="PTHR43766">
    <property type="entry name" value="TRYPTOPHAN--TRNA LIGASE, MITOCHONDRIAL"/>
    <property type="match status" value="1"/>
</dbReference>